<keyword evidence="3 7" id="KW-0560">Oxidoreductase</keyword>
<evidence type="ECO:0000256" key="6">
    <source>
        <dbReference type="PROSITE-ProRule" id="PRU10007"/>
    </source>
</evidence>
<dbReference type="InterPro" id="IPR016161">
    <property type="entry name" value="Ald_DH/histidinol_DH"/>
</dbReference>
<dbReference type="Gene3D" id="3.40.605.10">
    <property type="entry name" value="Aldehyde Dehydrogenase, Chain A, domain 1"/>
    <property type="match status" value="1"/>
</dbReference>
<evidence type="ECO:0000256" key="1">
    <source>
        <dbReference type="ARBA" id="ARBA00004685"/>
    </source>
</evidence>
<proteinExistence type="inferred from homology"/>
<evidence type="ECO:0000256" key="5">
    <source>
        <dbReference type="ARBA" id="ARBA00049194"/>
    </source>
</evidence>
<dbReference type="InterPro" id="IPR029510">
    <property type="entry name" value="Ald_DH_CS_GLU"/>
</dbReference>
<comment type="caution">
    <text evidence="9">The sequence shown here is derived from an EMBL/GenBank/DDBJ whole genome shotgun (WGS) entry which is preliminary data.</text>
</comment>
<reference evidence="9 10" key="1">
    <citation type="journal article" date="2016" name="BMC Genomics">
        <title>Comparative genomic and transcriptomic analyses of the Fuzhuan brick tea-fermentation fungus Aspergillus cristatus.</title>
        <authorList>
            <person name="Ge Y."/>
            <person name="Wang Y."/>
            <person name="Liu Y."/>
            <person name="Tan Y."/>
            <person name="Ren X."/>
            <person name="Zhang X."/>
            <person name="Hyde K.D."/>
            <person name="Liu Y."/>
            <person name="Liu Z."/>
        </authorList>
    </citation>
    <scope>NUCLEOTIDE SEQUENCE [LARGE SCALE GENOMIC DNA]</scope>
    <source>
        <strain evidence="9 10">GZAAS20.1005</strain>
    </source>
</reference>
<feature type="active site" evidence="6">
    <location>
        <position position="253"/>
    </location>
</feature>
<feature type="domain" description="Aldehyde dehydrogenase" evidence="8">
    <location>
        <begin position="17"/>
        <end position="477"/>
    </location>
</feature>
<dbReference type="PROSITE" id="PS00687">
    <property type="entry name" value="ALDEHYDE_DEHYDR_GLU"/>
    <property type="match status" value="1"/>
</dbReference>
<evidence type="ECO:0000259" key="8">
    <source>
        <dbReference type="Pfam" id="PF00171"/>
    </source>
</evidence>
<organism evidence="9 10">
    <name type="scientific">Aspergillus cristatus</name>
    <name type="common">Chinese Fuzhuan brick tea-fermentation fungus</name>
    <name type="synonym">Eurotium cristatum</name>
    <dbReference type="NCBI Taxonomy" id="573508"/>
    <lineage>
        <taxon>Eukaryota</taxon>
        <taxon>Fungi</taxon>
        <taxon>Dikarya</taxon>
        <taxon>Ascomycota</taxon>
        <taxon>Pezizomycotina</taxon>
        <taxon>Eurotiomycetes</taxon>
        <taxon>Eurotiomycetidae</taxon>
        <taxon>Eurotiales</taxon>
        <taxon>Aspergillaceae</taxon>
        <taxon>Aspergillus</taxon>
        <taxon>Aspergillus subgen. Aspergillus</taxon>
    </lineage>
</organism>
<gene>
    <name evidence="9" type="ORF">SI65_07628</name>
</gene>
<name>A0A1E3B8H8_ASPCR</name>
<dbReference type="EMBL" id="JXNT01000009">
    <property type="protein sequence ID" value="ODM17229.1"/>
    <property type="molecule type" value="Genomic_DNA"/>
</dbReference>
<evidence type="ECO:0000256" key="2">
    <source>
        <dbReference type="ARBA" id="ARBA00009986"/>
    </source>
</evidence>
<accession>A0A1E3B8H8</accession>
<dbReference type="GO" id="GO:0004029">
    <property type="term" value="F:aldehyde dehydrogenase (NAD+) activity"/>
    <property type="evidence" value="ECO:0007669"/>
    <property type="project" value="UniProtKB-EC"/>
</dbReference>
<dbReference type="AlphaFoldDB" id="A0A1E3B8H8"/>
<dbReference type="SUPFAM" id="SSF53720">
    <property type="entry name" value="ALDH-like"/>
    <property type="match status" value="1"/>
</dbReference>
<dbReference type="Proteomes" id="UP000094569">
    <property type="component" value="Unassembled WGS sequence"/>
</dbReference>
<evidence type="ECO:0000313" key="9">
    <source>
        <dbReference type="EMBL" id="ODM17229.1"/>
    </source>
</evidence>
<evidence type="ECO:0000313" key="10">
    <source>
        <dbReference type="Proteomes" id="UP000094569"/>
    </source>
</evidence>
<evidence type="ECO:0000256" key="4">
    <source>
        <dbReference type="ARBA" id="ARBA00024226"/>
    </source>
</evidence>
<sequence>MAASTTLETRLFINGRYVDANSTTRLTCHSTVNDEEIASVHVANITDVDAAVDAARAAFPAWSRLDPGERAKVLLRFADLLEEHVSEIAHLEALCNVKPVRLFREYELPQAVEIFRYYAGWCGKLSGESFPVSKGFLKIVQREPLGVCAGVTAFNAPIMGMAMKAAPSLAAGNTIILKASEKSPLSTLYLGKLATAAGIPSGVMNLLSGDGVTGSLLASHMGINKISFTGSVGTGRKIAQAAPQSNFKRVSLEMGGKSPSIIFPDADLDEAVSWCVRGILVLAGQVCFASSRVYVHESIRDDVISRMKAAFAEISAVAGNPLDDATEYPPLVDQAHYQRVASMIEQGKAEATLVAGGNRLFSKGNWMQPSIFVDPSPNAAINSEEIFGPVVVISGFVEEKEVVALANDTPFGLSGAVFTQNLQRGLRVAGAITSGTVCINCCAMLDTQVPFRGWGHSGVGSELGKEGLLEYTQTKTVFVR</sequence>
<dbReference type="Gene3D" id="3.40.309.10">
    <property type="entry name" value="Aldehyde Dehydrogenase, Chain A, domain 2"/>
    <property type="match status" value="1"/>
</dbReference>
<protein>
    <recommendedName>
        <fullName evidence="4">aldehyde dehydrogenase (NAD(+))</fullName>
        <ecNumber evidence="4">1.2.1.3</ecNumber>
    </recommendedName>
</protein>
<evidence type="ECO:0000256" key="7">
    <source>
        <dbReference type="RuleBase" id="RU003345"/>
    </source>
</evidence>
<dbReference type="OrthoDB" id="310895at2759"/>
<dbReference type="InterPro" id="IPR015590">
    <property type="entry name" value="Aldehyde_DH_dom"/>
</dbReference>
<evidence type="ECO:0000256" key="3">
    <source>
        <dbReference type="ARBA" id="ARBA00023002"/>
    </source>
</evidence>
<dbReference type="EC" id="1.2.1.3" evidence="4"/>
<comment type="pathway">
    <text evidence="1">Mycotoxin biosynthesis.</text>
</comment>
<comment type="similarity">
    <text evidence="2 7">Belongs to the aldehyde dehydrogenase family.</text>
</comment>
<dbReference type="PANTHER" id="PTHR11699">
    <property type="entry name" value="ALDEHYDE DEHYDROGENASE-RELATED"/>
    <property type="match status" value="1"/>
</dbReference>
<dbReference type="InterPro" id="IPR016162">
    <property type="entry name" value="Ald_DH_N"/>
</dbReference>
<dbReference type="Pfam" id="PF00171">
    <property type="entry name" value="Aldedh"/>
    <property type="match status" value="1"/>
</dbReference>
<dbReference type="VEuPathDB" id="FungiDB:SI65_07628"/>
<dbReference type="InterPro" id="IPR016163">
    <property type="entry name" value="Ald_DH_C"/>
</dbReference>
<dbReference type="FunFam" id="3.40.309.10:FF:000012">
    <property type="entry name" value="Betaine aldehyde dehydrogenase"/>
    <property type="match status" value="1"/>
</dbReference>
<dbReference type="FunFam" id="3.40.605.10:FF:000007">
    <property type="entry name" value="NAD/NADP-dependent betaine aldehyde dehydrogenase"/>
    <property type="match status" value="1"/>
</dbReference>
<comment type="catalytic activity">
    <reaction evidence="5">
        <text>an aldehyde + NAD(+) + H2O = a carboxylate + NADH + 2 H(+)</text>
        <dbReference type="Rhea" id="RHEA:16185"/>
        <dbReference type="ChEBI" id="CHEBI:15377"/>
        <dbReference type="ChEBI" id="CHEBI:15378"/>
        <dbReference type="ChEBI" id="CHEBI:17478"/>
        <dbReference type="ChEBI" id="CHEBI:29067"/>
        <dbReference type="ChEBI" id="CHEBI:57540"/>
        <dbReference type="ChEBI" id="CHEBI:57945"/>
        <dbReference type="EC" id="1.2.1.3"/>
    </reaction>
</comment>
<keyword evidence="10" id="KW-1185">Reference proteome</keyword>
<dbReference type="STRING" id="573508.A0A1E3B8H8"/>